<feature type="domain" description="HMA" evidence="5">
    <location>
        <begin position="129"/>
        <end position="192"/>
    </location>
</feature>
<feature type="region of interest" description="Disordered" evidence="4">
    <location>
        <begin position="1"/>
        <end position="24"/>
    </location>
</feature>
<feature type="domain" description="HMA" evidence="5">
    <location>
        <begin position="27"/>
        <end position="93"/>
    </location>
</feature>
<organism evidence="6 7">
    <name type="scientific">Setaria viridis</name>
    <name type="common">Green bristlegrass</name>
    <name type="synonym">Setaria italica subsp. viridis</name>
    <dbReference type="NCBI Taxonomy" id="4556"/>
    <lineage>
        <taxon>Eukaryota</taxon>
        <taxon>Viridiplantae</taxon>
        <taxon>Streptophyta</taxon>
        <taxon>Embryophyta</taxon>
        <taxon>Tracheophyta</taxon>
        <taxon>Spermatophyta</taxon>
        <taxon>Magnoliopsida</taxon>
        <taxon>Liliopsida</taxon>
        <taxon>Poales</taxon>
        <taxon>Poaceae</taxon>
        <taxon>PACMAD clade</taxon>
        <taxon>Panicoideae</taxon>
        <taxon>Panicodae</taxon>
        <taxon>Paniceae</taxon>
        <taxon>Cenchrinae</taxon>
        <taxon>Setaria</taxon>
    </lineage>
</organism>
<keyword evidence="1" id="KW-0479">Metal-binding</keyword>
<dbReference type="PANTHER" id="PTHR46195:SF7">
    <property type="entry name" value="OS07G0298900 PROTEIN"/>
    <property type="match status" value="1"/>
</dbReference>
<evidence type="ECO:0000313" key="7">
    <source>
        <dbReference type="Proteomes" id="UP000298652"/>
    </source>
</evidence>
<name>A0A4U6W2E5_SETVI</name>
<dbReference type="PROSITE" id="PS50846">
    <property type="entry name" value="HMA_2"/>
    <property type="match status" value="2"/>
</dbReference>
<dbReference type="GO" id="GO:0046872">
    <property type="term" value="F:metal ion binding"/>
    <property type="evidence" value="ECO:0007669"/>
    <property type="project" value="UniProtKB-KW"/>
</dbReference>
<keyword evidence="7" id="KW-1185">Reference proteome</keyword>
<feature type="compositionally biased region" description="Pro residues" evidence="4">
    <location>
        <begin position="201"/>
        <end position="212"/>
    </location>
</feature>
<dbReference type="CDD" id="cd00371">
    <property type="entry name" value="HMA"/>
    <property type="match status" value="2"/>
</dbReference>
<dbReference type="AlphaFoldDB" id="A0A4U6W2E5"/>
<gene>
    <name evidence="6" type="ORF">SEVIR_2G114500v2</name>
</gene>
<evidence type="ECO:0000256" key="1">
    <source>
        <dbReference type="ARBA" id="ARBA00022723"/>
    </source>
</evidence>
<sequence length="381" mass="41944">MAKRHYGTYAQGTKPEGGDGTAPKAAGEEVVIRAPVHCDGCGRKLRRSLERLDWVGEVSVDSNTNTVVVRGPKVVENPAETVKIVEKRTRRKAVLLSPAPEKLPPPAVKKTKKDDGNKDMYELPEINMKMVVILRINLHCDACCEEIKRRILRIKGVEDAVPHLKSSQVMVKGVVEPATLVGFIRSCTGRKAAIFRAEPLDPLPAPKSPPPEAETKKDGPTDNTGEKKDAQENGKNEEPREEEEKGGGEPEEDKKRTGDDDRAAAEELHQEAHAGEGEKHAATGDGVVLEDQKKDDRLFAAPLPAGVFTVAPETMAISNVTPYHHYSYPSSYYAYAHPSYYYQCQYPQPYYPAYSYACGHGMYGYPPEAFTEENPNACAIV</sequence>
<feature type="region of interest" description="Disordered" evidence="4">
    <location>
        <begin position="198"/>
        <end position="262"/>
    </location>
</feature>
<comment type="similarity">
    <text evidence="3">Belongs to the HIPP family.</text>
</comment>
<dbReference type="EMBL" id="CM016553">
    <property type="protein sequence ID" value="TKW31577.1"/>
    <property type="molecule type" value="Genomic_DNA"/>
</dbReference>
<evidence type="ECO:0000259" key="5">
    <source>
        <dbReference type="PROSITE" id="PS50846"/>
    </source>
</evidence>
<dbReference type="PANTHER" id="PTHR46195">
    <property type="entry name" value="HEAVY METAL-ASSOCIATED ISOPRENYLATED PLANT PROTEIN 7"/>
    <property type="match status" value="1"/>
</dbReference>
<keyword evidence="2" id="KW-0449">Lipoprotein</keyword>
<evidence type="ECO:0000256" key="3">
    <source>
        <dbReference type="ARBA" id="ARBA00024045"/>
    </source>
</evidence>
<dbReference type="Gramene" id="TKW31577">
    <property type="protein sequence ID" value="TKW31577"/>
    <property type="gene ID" value="SEVIR_2G114500v2"/>
</dbReference>
<dbReference type="Proteomes" id="UP000298652">
    <property type="component" value="Chromosome 2"/>
</dbReference>
<evidence type="ECO:0000256" key="4">
    <source>
        <dbReference type="SAM" id="MobiDB-lite"/>
    </source>
</evidence>
<accession>A0A4U6W2E5</accession>
<dbReference type="InterPro" id="IPR006121">
    <property type="entry name" value="HMA_dom"/>
</dbReference>
<dbReference type="SUPFAM" id="SSF55008">
    <property type="entry name" value="HMA, heavy metal-associated domain"/>
    <property type="match status" value="2"/>
</dbReference>
<protein>
    <recommendedName>
        <fullName evidence="5">HMA domain-containing protein</fullName>
    </recommendedName>
</protein>
<keyword evidence="2" id="KW-0636">Prenylation</keyword>
<evidence type="ECO:0000256" key="2">
    <source>
        <dbReference type="ARBA" id="ARBA00023289"/>
    </source>
</evidence>
<dbReference type="Gene3D" id="3.30.70.100">
    <property type="match status" value="2"/>
</dbReference>
<reference evidence="6" key="1">
    <citation type="submission" date="2019-03" db="EMBL/GenBank/DDBJ databases">
        <title>WGS assembly of Setaria viridis.</title>
        <authorList>
            <person name="Huang P."/>
            <person name="Jenkins J."/>
            <person name="Grimwood J."/>
            <person name="Barry K."/>
            <person name="Healey A."/>
            <person name="Mamidi S."/>
            <person name="Sreedasyam A."/>
            <person name="Shu S."/>
            <person name="Feldman M."/>
            <person name="Wu J."/>
            <person name="Yu Y."/>
            <person name="Chen C."/>
            <person name="Johnson J."/>
            <person name="Rokhsar D."/>
            <person name="Baxter I."/>
            <person name="Schmutz J."/>
            <person name="Brutnell T."/>
            <person name="Kellogg E."/>
        </authorList>
    </citation>
    <scope>NUCLEOTIDE SEQUENCE [LARGE SCALE GENOMIC DNA]</scope>
</reference>
<evidence type="ECO:0000313" key="6">
    <source>
        <dbReference type="EMBL" id="TKW31577.1"/>
    </source>
</evidence>
<dbReference type="Pfam" id="PF00403">
    <property type="entry name" value="HMA"/>
    <property type="match status" value="2"/>
</dbReference>
<dbReference type="OMA" id="ISVPVHC"/>
<feature type="compositionally biased region" description="Basic and acidic residues" evidence="4">
    <location>
        <begin position="213"/>
        <end position="262"/>
    </location>
</feature>
<proteinExistence type="inferred from homology"/>
<dbReference type="InterPro" id="IPR044577">
    <property type="entry name" value="HIPP4/7/8/17/18/19"/>
</dbReference>
<dbReference type="InterPro" id="IPR036163">
    <property type="entry name" value="HMA_dom_sf"/>
</dbReference>